<keyword evidence="1" id="KW-0812">Transmembrane</keyword>
<comment type="caution">
    <text evidence="2">The sequence shown here is derived from an EMBL/GenBank/DDBJ whole genome shotgun (WGS) entry which is preliminary data.</text>
</comment>
<keyword evidence="1" id="KW-1133">Transmembrane helix</keyword>
<dbReference type="AlphaFoldDB" id="A0A2A5BAW9"/>
<dbReference type="InterPro" id="IPR025489">
    <property type="entry name" value="DUF4381"/>
</dbReference>
<feature type="transmembrane region" description="Helical" evidence="1">
    <location>
        <begin position="26"/>
        <end position="43"/>
    </location>
</feature>
<organism evidence="2 3">
    <name type="scientific">SAR86 cluster bacterium</name>
    <dbReference type="NCBI Taxonomy" id="2030880"/>
    <lineage>
        <taxon>Bacteria</taxon>
        <taxon>Pseudomonadati</taxon>
        <taxon>Pseudomonadota</taxon>
        <taxon>Gammaproteobacteria</taxon>
        <taxon>SAR86 cluster</taxon>
    </lineage>
</organism>
<evidence type="ECO:0000313" key="3">
    <source>
        <dbReference type="Proteomes" id="UP000218327"/>
    </source>
</evidence>
<keyword evidence="1" id="KW-0472">Membrane</keyword>
<accession>A0A2A5BAW9</accession>
<reference evidence="3" key="1">
    <citation type="submission" date="2017-08" db="EMBL/GenBank/DDBJ databases">
        <title>A dynamic microbial community with high functional redundancy inhabits the cold, oxic subseafloor aquifer.</title>
        <authorList>
            <person name="Tully B.J."/>
            <person name="Wheat C.G."/>
            <person name="Glazer B.T."/>
            <person name="Huber J.A."/>
        </authorList>
    </citation>
    <scope>NUCLEOTIDE SEQUENCE [LARGE SCALE GENOMIC DNA]</scope>
</reference>
<sequence length="177" mass="20205">MDSEELLAQLADIHLPEAISYWPPAPGWWVLAVLLLVATVLLARKYARYNRQQKICQYALSELEQCYVQYSHSDNSDTDQLQLRYLNAFNSVIRRVALVHYPQSNVASLAGTQWVDFIREKGDSSQMTEEIASALSYGRFQTKCNVDVDAMQLLGQRWINSLYQSNKGVKTNLEGQI</sequence>
<proteinExistence type="predicted"/>
<dbReference type="Pfam" id="PF14316">
    <property type="entry name" value="DUF4381"/>
    <property type="match status" value="1"/>
</dbReference>
<protein>
    <recommendedName>
        <fullName evidence="4">DUF4381 domain-containing protein</fullName>
    </recommendedName>
</protein>
<gene>
    <name evidence="2" type="ORF">COA96_00595</name>
</gene>
<dbReference type="EMBL" id="NVVJ01000001">
    <property type="protein sequence ID" value="PCJ28714.1"/>
    <property type="molecule type" value="Genomic_DNA"/>
</dbReference>
<dbReference type="Proteomes" id="UP000218327">
    <property type="component" value="Unassembled WGS sequence"/>
</dbReference>
<evidence type="ECO:0008006" key="4">
    <source>
        <dbReference type="Google" id="ProtNLM"/>
    </source>
</evidence>
<evidence type="ECO:0000256" key="1">
    <source>
        <dbReference type="SAM" id="Phobius"/>
    </source>
</evidence>
<evidence type="ECO:0000313" key="2">
    <source>
        <dbReference type="EMBL" id="PCJ28714.1"/>
    </source>
</evidence>
<name>A0A2A5BAW9_9GAMM</name>